<dbReference type="AlphaFoldDB" id="A0A4Z1HYF1"/>
<keyword evidence="2" id="KW-1185">Reference proteome</keyword>
<comment type="caution">
    <text evidence="1">The sequence shown here is derived from an EMBL/GenBank/DDBJ whole genome shotgun (WGS) entry which is preliminary data.</text>
</comment>
<accession>A0A4Z1HYF1</accession>
<organism evidence="1 2">
    <name type="scientific">Botryotinia convoluta</name>
    <dbReference type="NCBI Taxonomy" id="54673"/>
    <lineage>
        <taxon>Eukaryota</taxon>
        <taxon>Fungi</taxon>
        <taxon>Dikarya</taxon>
        <taxon>Ascomycota</taxon>
        <taxon>Pezizomycotina</taxon>
        <taxon>Leotiomycetes</taxon>
        <taxon>Helotiales</taxon>
        <taxon>Sclerotiniaceae</taxon>
        <taxon>Botryotinia</taxon>
    </lineage>
</organism>
<gene>
    <name evidence="1" type="ORF">BCON_0199g00050</name>
</gene>
<protein>
    <submittedName>
        <fullName evidence="1">Uncharacterized protein</fullName>
    </submittedName>
</protein>
<sequence>MGVLLYEAPSLIWGDSKIYCDVVLRATVLTLTILEYLIRFKLLEENFEEMLYFSIEFSGWLPRCVPGHKHASVQIRLARELEEEYKQRELEQRFARVCTRLGGKMDCDFIEAWIDQDLQVIEDIYRRKVRAGLEPSIAEDIEDKSLNPYFDLLRLRDFRLTGLENLENYGMVIE</sequence>
<proteinExistence type="predicted"/>
<dbReference type="EMBL" id="PQXN01000199">
    <property type="protein sequence ID" value="TGO49813.1"/>
    <property type="molecule type" value="Genomic_DNA"/>
</dbReference>
<dbReference type="OrthoDB" id="10390976at2759"/>
<evidence type="ECO:0000313" key="1">
    <source>
        <dbReference type="EMBL" id="TGO49813.1"/>
    </source>
</evidence>
<name>A0A4Z1HYF1_9HELO</name>
<evidence type="ECO:0000313" key="2">
    <source>
        <dbReference type="Proteomes" id="UP000297527"/>
    </source>
</evidence>
<dbReference type="Proteomes" id="UP000297527">
    <property type="component" value="Unassembled WGS sequence"/>
</dbReference>
<reference evidence="1 2" key="1">
    <citation type="submission" date="2017-12" db="EMBL/GenBank/DDBJ databases">
        <title>Comparative genomics of Botrytis spp.</title>
        <authorList>
            <person name="Valero-Jimenez C.A."/>
            <person name="Tapia P."/>
            <person name="Veloso J."/>
            <person name="Silva-Moreno E."/>
            <person name="Staats M."/>
            <person name="Valdes J.H."/>
            <person name="Van Kan J.A.L."/>
        </authorList>
    </citation>
    <scope>NUCLEOTIDE SEQUENCE [LARGE SCALE GENOMIC DNA]</scope>
    <source>
        <strain evidence="1 2">MUCL11595</strain>
    </source>
</reference>